<dbReference type="GO" id="GO:0003677">
    <property type="term" value="F:DNA binding"/>
    <property type="evidence" value="ECO:0007669"/>
    <property type="project" value="UniProtKB-KW"/>
</dbReference>
<keyword evidence="1" id="KW-0472">Membrane</keyword>
<keyword evidence="2" id="KW-0238">DNA-binding</keyword>
<dbReference type="InterPro" id="IPR011664">
    <property type="entry name" value="Abi_system_AbiD/AbiF-like"/>
</dbReference>
<gene>
    <name evidence="2" type="ORF">C1850_09905</name>
</gene>
<name>A0A369NY85_9ACTN</name>
<evidence type="ECO:0000313" key="3">
    <source>
        <dbReference type="Proteomes" id="UP000253805"/>
    </source>
</evidence>
<evidence type="ECO:0000256" key="1">
    <source>
        <dbReference type="SAM" id="Phobius"/>
    </source>
</evidence>
<dbReference type="RefSeq" id="WP_114549571.1">
    <property type="nucleotide sequence ID" value="NZ_PPUT01000030.1"/>
</dbReference>
<accession>A0A369NY85</accession>
<keyword evidence="1" id="KW-1133">Transmembrane helix</keyword>
<dbReference type="EMBL" id="PPUT01000030">
    <property type="protein sequence ID" value="RDC42302.1"/>
    <property type="molecule type" value="Genomic_DNA"/>
</dbReference>
<dbReference type="AlphaFoldDB" id="A0A369NY85"/>
<feature type="transmembrane region" description="Helical" evidence="1">
    <location>
        <begin position="182"/>
        <end position="202"/>
    </location>
</feature>
<sequence>MEETEKTYTAWGLDEGEHEAQGLKPMLTPEGQVELLKAKGVTFDRCSEEQAIEALSGRDTFLHTAAYRKLFQVHREGGKAGQYVKLDFADLLDLDALDGRLRRTFLAVTGDIERIAKTRLIARLADDPTEDGYGIVSEFMQGQRATYRNSIARGLKARAGSSGGADTYSGNLIEHYRSAMPVWVFLEVVPFGTLLAFLLFCADRWGDKALENRHYELTGVKAVRNCCAHQSCIINGFTDGNRASHAPRYRIMEWLSGREVGSARARKEKMRNEGMQQLVTTLAVFDTIEGQRSSDTKAALVELSGALKNHCQRYGEQNAFVSFLSFLAKTIDAVRDI</sequence>
<keyword evidence="1" id="KW-0812">Transmembrane</keyword>
<dbReference type="Proteomes" id="UP000253805">
    <property type="component" value="Unassembled WGS sequence"/>
</dbReference>
<proteinExistence type="predicted"/>
<evidence type="ECO:0000313" key="2">
    <source>
        <dbReference type="EMBL" id="RDC42302.1"/>
    </source>
</evidence>
<comment type="caution">
    <text evidence="2">The sequence shown here is derived from an EMBL/GenBank/DDBJ whole genome shotgun (WGS) entry which is preliminary data.</text>
</comment>
<dbReference type="Pfam" id="PF07751">
    <property type="entry name" value="Abi_2"/>
    <property type="match status" value="1"/>
</dbReference>
<organism evidence="2 3">
    <name type="scientific">Adlercreutzia equolifaciens subsp. celatus</name>
    <dbReference type="NCBI Taxonomy" id="394340"/>
    <lineage>
        <taxon>Bacteria</taxon>
        <taxon>Bacillati</taxon>
        <taxon>Actinomycetota</taxon>
        <taxon>Coriobacteriia</taxon>
        <taxon>Eggerthellales</taxon>
        <taxon>Eggerthellaceae</taxon>
        <taxon>Adlercreutzia</taxon>
    </lineage>
</organism>
<protein>
    <submittedName>
        <fullName evidence="2">DNA-binding protein</fullName>
    </submittedName>
</protein>
<reference evidence="2 3" key="1">
    <citation type="journal article" date="2018" name="Elife">
        <title>Discovery and characterization of a prevalent human gut bacterial enzyme sufficient for the inactivation of a family of plant toxins.</title>
        <authorList>
            <person name="Koppel N."/>
            <person name="Bisanz J.E."/>
            <person name="Pandelia M.E."/>
            <person name="Turnbaugh P.J."/>
            <person name="Balskus E.P."/>
        </authorList>
    </citation>
    <scope>NUCLEOTIDE SEQUENCE [LARGE SCALE GENOMIC DNA]</scope>
    <source>
        <strain evidence="2 3">OB21 GAM 11</strain>
    </source>
</reference>